<dbReference type="AlphaFoldDB" id="A0A1H6BGC8"/>
<feature type="transmembrane region" description="Helical" evidence="1">
    <location>
        <begin position="281"/>
        <end position="298"/>
    </location>
</feature>
<feature type="transmembrane region" description="Helical" evidence="1">
    <location>
        <begin position="253"/>
        <end position="269"/>
    </location>
</feature>
<dbReference type="OrthoDB" id="1427695at2"/>
<keyword evidence="3" id="KW-1185">Reference proteome</keyword>
<proteinExistence type="predicted"/>
<feature type="transmembrane region" description="Helical" evidence="1">
    <location>
        <begin position="227"/>
        <end position="247"/>
    </location>
</feature>
<name>A0A1H6BGC8_9FLAO</name>
<dbReference type="EMBL" id="FNUS01000008">
    <property type="protein sequence ID" value="SEG59828.1"/>
    <property type="molecule type" value="Genomic_DNA"/>
</dbReference>
<feature type="transmembrane region" description="Helical" evidence="1">
    <location>
        <begin position="152"/>
        <end position="175"/>
    </location>
</feature>
<keyword evidence="1" id="KW-1133">Transmembrane helix</keyword>
<dbReference type="InterPro" id="IPR045625">
    <property type="entry name" value="DUF6427"/>
</dbReference>
<gene>
    <name evidence="2" type="ORF">SAMN05421847_2879</name>
</gene>
<keyword evidence="1" id="KW-0472">Membrane</keyword>
<feature type="transmembrane region" description="Helical" evidence="1">
    <location>
        <begin position="37"/>
        <end position="56"/>
    </location>
</feature>
<evidence type="ECO:0000313" key="3">
    <source>
        <dbReference type="Proteomes" id="UP000236738"/>
    </source>
</evidence>
<feature type="transmembrane region" description="Helical" evidence="1">
    <location>
        <begin position="195"/>
        <end position="215"/>
    </location>
</feature>
<feature type="transmembrane region" description="Helical" evidence="1">
    <location>
        <begin position="12"/>
        <end position="31"/>
    </location>
</feature>
<organism evidence="2 3">
    <name type="scientific">Halpernia humi</name>
    <dbReference type="NCBI Taxonomy" id="493375"/>
    <lineage>
        <taxon>Bacteria</taxon>
        <taxon>Pseudomonadati</taxon>
        <taxon>Bacteroidota</taxon>
        <taxon>Flavobacteriia</taxon>
        <taxon>Flavobacteriales</taxon>
        <taxon>Weeksellaceae</taxon>
        <taxon>Chryseobacterium group</taxon>
        <taxon>Halpernia</taxon>
    </lineage>
</organism>
<sequence>MFRLLSKESNIFSIPVYMAFLLMVLSVFNALNINALNLFSAIVNFIGIALGYFIFNQIKLNYKTHLPLFLYTFFIFSFFPGDLDIGISVSLFTNSILLLFLTSTDDDVRKHSYPLIGALLAINFIFLPSTWPLIFFVILHILGTSKRIGLDLFNLFFGGVLIGISYFSVMFLLNYNSWDSRYFPFRNFQLINDFYPLYLLLPIVLLLILAIIDHFNNFNKKSLASRFKYSFILIFTLAQLVTITLYMGKNYEYLLFLALPMSIILARYLRFLPKYWMRETGIWLLIFFAVLFKIGGYFELF</sequence>
<evidence type="ECO:0000313" key="2">
    <source>
        <dbReference type="EMBL" id="SEG59828.1"/>
    </source>
</evidence>
<dbReference type="Pfam" id="PF19992">
    <property type="entry name" value="DUF6427"/>
    <property type="match status" value="1"/>
</dbReference>
<accession>A0A1H6BGC8</accession>
<keyword evidence="1" id="KW-0812">Transmembrane</keyword>
<protein>
    <submittedName>
        <fullName evidence="2">Uncharacterized protein</fullName>
    </submittedName>
</protein>
<dbReference type="RefSeq" id="WP_103914714.1">
    <property type="nucleotide sequence ID" value="NZ_FNUS01000008.1"/>
</dbReference>
<feature type="transmembrane region" description="Helical" evidence="1">
    <location>
        <begin position="113"/>
        <end position="140"/>
    </location>
</feature>
<reference evidence="3" key="1">
    <citation type="submission" date="2016-10" db="EMBL/GenBank/DDBJ databases">
        <authorList>
            <person name="Varghese N."/>
            <person name="Submissions S."/>
        </authorList>
    </citation>
    <scope>NUCLEOTIDE SEQUENCE [LARGE SCALE GENOMIC DNA]</scope>
    <source>
        <strain evidence="3">DSM 21580</strain>
    </source>
</reference>
<feature type="transmembrane region" description="Helical" evidence="1">
    <location>
        <begin position="68"/>
        <end position="101"/>
    </location>
</feature>
<dbReference type="Proteomes" id="UP000236738">
    <property type="component" value="Unassembled WGS sequence"/>
</dbReference>
<evidence type="ECO:0000256" key="1">
    <source>
        <dbReference type="SAM" id="Phobius"/>
    </source>
</evidence>